<dbReference type="OrthoDB" id="9803995at2"/>
<dbReference type="GO" id="GO:0005975">
    <property type="term" value="P:carbohydrate metabolic process"/>
    <property type="evidence" value="ECO:0007669"/>
    <property type="project" value="InterPro"/>
</dbReference>
<name>A0A3S3ABZ2_9NOCA</name>
<dbReference type="InterPro" id="IPR013785">
    <property type="entry name" value="Aldolase_TIM"/>
</dbReference>
<dbReference type="Proteomes" id="UP000284333">
    <property type="component" value="Unassembled WGS sequence"/>
</dbReference>
<evidence type="ECO:0000256" key="2">
    <source>
        <dbReference type="PIRSR" id="PIRSR001359-3"/>
    </source>
</evidence>
<comment type="cofactor">
    <cofactor evidence="2">
        <name>Zn(2+)</name>
        <dbReference type="ChEBI" id="CHEBI:29105"/>
    </cofactor>
    <text evidence="2">Binds 2 Zn(2+) ions per subunit. One is catalytic and the other provides a structural contribution.</text>
</comment>
<dbReference type="GO" id="GO:0008270">
    <property type="term" value="F:zinc ion binding"/>
    <property type="evidence" value="ECO:0007669"/>
    <property type="project" value="InterPro"/>
</dbReference>
<feature type="binding site" evidence="2">
    <location>
        <position position="110"/>
    </location>
    <ligand>
        <name>Zn(2+)</name>
        <dbReference type="ChEBI" id="CHEBI:29105"/>
        <label>2</label>
    </ligand>
</feature>
<dbReference type="AlphaFoldDB" id="A0A3S3ABZ2"/>
<feature type="active site" description="Proton donor" evidence="1">
    <location>
        <position position="84"/>
    </location>
</feature>
<gene>
    <name evidence="3" type="ORF">EF834_16080</name>
</gene>
<protein>
    <submittedName>
        <fullName evidence="3">Fructose-bisphosphate aldolase</fullName>
    </submittedName>
</protein>
<dbReference type="Pfam" id="PF01116">
    <property type="entry name" value="F_bP_aldolase"/>
    <property type="match status" value="1"/>
</dbReference>
<keyword evidence="2" id="KW-0479">Metal-binding</keyword>
<evidence type="ECO:0000256" key="1">
    <source>
        <dbReference type="PIRSR" id="PIRSR001359-1"/>
    </source>
</evidence>
<dbReference type="EMBL" id="RKLN01000006">
    <property type="protein sequence ID" value="RVW00900.1"/>
    <property type="molecule type" value="Genomic_DNA"/>
</dbReference>
<dbReference type="RefSeq" id="WP_127948227.1">
    <property type="nucleotide sequence ID" value="NZ_RKLN01000006.1"/>
</dbReference>
<evidence type="ECO:0000313" key="3">
    <source>
        <dbReference type="EMBL" id="RVW00900.1"/>
    </source>
</evidence>
<feature type="binding site" evidence="2">
    <location>
        <position position="182"/>
    </location>
    <ligand>
        <name>Zn(2+)</name>
        <dbReference type="ChEBI" id="CHEBI:29105"/>
        <label>1</label>
        <note>catalytic</note>
    </ligand>
</feature>
<keyword evidence="2" id="KW-0862">Zinc</keyword>
<feature type="binding site" evidence="2">
    <location>
        <position position="85"/>
    </location>
    <ligand>
        <name>Zn(2+)</name>
        <dbReference type="ChEBI" id="CHEBI:29105"/>
        <label>1</label>
        <note>catalytic</note>
    </ligand>
</feature>
<accession>A0A3S3ABZ2</accession>
<feature type="binding site" evidence="2">
    <location>
        <position position="140"/>
    </location>
    <ligand>
        <name>Zn(2+)</name>
        <dbReference type="ChEBI" id="CHEBI:29105"/>
        <label>2</label>
    </ligand>
</feature>
<dbReference type="SUPFAM" id="SSF51569">
    <property type="entry name" value="Aldolase"/>
    <property type="match status" value="1"/>
</dbReference>
<sequence length="308" mass="32472">MTLVRTSELVRSAVSASGAVVGFNVITLEHAEGIAEGVERAGARAILQISENAVRFHRGRIEPILAGCAQVAEQSSAKLSIHLDHFEDLALTERAIDVARDLGASSIMVDAARLDHDHNVAQTRESAKHAHLHGLWVEAELGEIGGKDGAHAPGVRTDPIEARDFVERTCVDGLAVAVGSSHAMTTKDAQIDIGLIEKLRESVPVPLVLHGSSGVDDSRLAEAVRAGIRKVNVGTALNIGFTQQIREFLGGHPDITDPRKYLDGARSSISDSVAHLCAVVDEATSSPQALAQWATGGRSSVGAPVEPN</sequence>
<feature type="binding site" evidence="2">
    <location>
        <position position="210"/>
    </location>
    <ligand>
        <name>Zn(2+)</name>
        <dbReference type="ChEBI" id="CHEBI:29105"/>
        <label>1</label>
        <note>catalytic</note>
    </ligand>
</feature>
<organism evidence="3 4">
    <name type="scientific">Rhodococcus spongiicola</name>
    <dbReference type="NCBI Taxonomy" id="2487352"/>
    <lineage>
        <taxon>Bacteria</taxon>
        <taxon>Bacillati</taxon>
        <taxon>Actinomycetota</taxon>
        <taxon>Actinomycetes</taxon>
        <taxon>Mycobacteriales</taxon>
        <taxon>Nocardiaceae</taxon>
        <taxon>Rhodococcus</taxon>
    </lineage>
</organism>
<evidence type="ECO:0000313" key="4">
    <source>
        <dbReference type="Proteomes" id="UP000284333"/>
    </source>
</evidence>
<dbReference type="GO" id="GO:0016832">
    <property type="term" value="F:aldehyde-lyase activity"/>
    <property type="evidence" value="ECO:0007669"/>
    <property type="project" value="InterPro"/>
</dbReference>
<dbReference type="InterPro" id="IPR050246">
    <property type="entry name" value="Class_II_FBP_aldolase"/>
</dbReference>
<reference evidence="3 4" key="1">
    <citation type="submission" date="2018-11" db="EMBL/GenBank/DDBJ databases">
        <title>Rhodococcus spongicola sp. nov. and Rhodococcus xishaensis sp. nov. from marine sponges.</title>
        <authorList>
            <person name="Li L."/>
            <person name="Lin H.W."/>
        </authorList>
    </citation>
    <scope>NUCLEOTIDE SEQUENCE [LARGE SCALE GENOMIC DNA]</scope>
    <source>
        <strain evidence="3 4">LHW50502</strain>
    </source>
</reference>
<dbReference type="Gene3D" id="3.20.20.70">
    <property type="entry name" value="Aldolase class I"/>
    <property type="match status" value="1"/>
</dbReference>
<keyword evidence="4" id="KW-1185">Reference proteome</keyword>
<dbReference type="InterPro" id="IPR000771">
    <property type="entry name" value="FBA_II"/>
</dbReference>
<dbReference type="PANTHER" id="PTHR30304">
    <property type="entry name" value="D-TAGATOSE-1,6-BISPHOSPHATE ALDOLASE"/>
    <property type="match status" value="1"/>
</dbReference>
<comment type="caution">
    <text evidence="3">The sequence shown here is derived from an EMBL/GenBank/DDBJ whole genome shotgun (WGS) entry which is preliminary data.</text>
</comment>
<dbReference type="PIRSF" id="PIRSF001359">
    <property type="entry name" value="F_bP_aldolase_II"/>
    <property type="match status" value="1"/>
</dbReference>
<dbReference type="PANTHER" id="PTHR30304:SF0">
    <property type="entry name" value="D-TAGATOSE-1,6-BISPHOSPHATE ALDOLASE SUBUNIT GATY-RELATED"/>
    <property type="match status" value="1"/>
</dbReference>
<proteinExistence type="predicted"/>